<evidence type="ECO:0000313" key="8">
    <source>
        <dbReference type="Proteomes" id="UP000242642"/>
    </source>
</evidence>
<reference evidence="8" key="1">
    <citation type="submission" date="2016-10" db="EMBL/GenBank/DDBJ databases">
        <authorList>
            <person name="Varghese N."/>
            <person name="Submissions S."/>
        </authorList>
    </citation>
    <scope>NUCLEOTIDE SEQUENCE [LARGE SCALE GENOMIC DNA]</scope>
    <source>
        <strain evidence="8">DSM 18579</strain>
    </source>
</reference>
<feature type="domain" description="Fibronectin type III-like" evidence="6">
    <location>
        <begin position="644"/>
        <end position="717"/>
    </location>
</feature>
<dbReference type="InterPro" id="IPR002772">
    <property type="entry name" value="Glyco_hydro_3_C"/>
</dbReference>
<dbReference type="AlphaFoldDB" id="A0A1I0AEH1"/>
<dbReference type="Gene3D" id="2.60.40.10">
    <property type="entry name" value="Immunoglobulins"/>
    <property type="match status" value="1"/>
</dbReference>
<dbReference type="InterPro" id="IPR050288">
    <property type="entry name" value="Cellulose_deg_GH3"/>
</dbReference>
<dbReference type="GO" id="GO:0004553">
    <property type="term" value="F:hydrolase activity, hydrolyzing O-glycosyl compounds"/>
    <property type="evidence" value="ECO:0007669"/>
    <property type="project" value="InterPro"/>
</dbReference>
<gene>
    <name evidence="7" type="ORF">SAMN02583745_00915</name>
</gene>
<accession>A0A1I0AEH1</accession>
<dbReference type="InterPro" id="IPR026891">
    <property type="entry name" value="Fn3-like"/>
</dbReference>
<dbReference type="InterPro" id="IPR017853">
    <property type="entry name" value="GH"/>
</dbReference>
<dbReference type="EMBL" id="FOHV01000005">
    <property type="protein sequence ID" value="SES92507.1"/>
    <property type="molecule type" value="Genomic_DNA"/>
</dbReference>
<dbReference type="PROSITE" id="PS00775">
    <property type="entry name" value="GLYCOSYL_HYDROL_F3"/>
    <property type="match status" value="1"/>
</dbReference>
<evidence type="ECO:0000313" key="7">
    <source>
        <dbReference type="EMBL" id="SES92507.1"/>
    </source>
</evidence>
<evidence type="ECO:0000256" key="1">
    <source>
        <dbReference type="ARBA" id="ARBA00005336"/>
    </source>
</evidence>
<dbReference type="Proteomes" id="UP000242642">
    <property type="component" value="Unassembled WGS sequence"/>
</dbReference>
<dbReference type="InterPro" id="IPR001764">
    <property type="entry name" value="Glyco_hydro_3_N"/>
</dbReference>
<evidence type="ECO:0000259" key="6">
    <source>
        <dbReference type="SMART" id="SM01217"/>
    </source>
</evidence>
<dbReference type="InterPro" id="IPR036962">
    <property type="entry name" value="Glyco_hydro_3_N_sf"/>
</dbReference>
<dbReference type="InterPro" id="IPR019800">
    <property type="entry name" value="Glyco_hydro_3_AS"/>
</dbReference>
<sequence length="816" mass="91280">MTTHINSILAALTLEQKIELISGNGLWRTACIEQHGINSIVMTDGTYGVRYSTEQIEQGHNWAFDDFIEVINQSAHDMNLLSAEPSLPGEVLAGGSEGLFGRTKPATCFPNGSALACSWDRALIHQMGLALGKECKALKVDLLLGPGINIRRTPLAGRGYEYYSEDPIVSSEMAIAMIEGIQKEGVGACLKHFACNNSEYRRTEMNSVVNLRALYEIYLLAFKRTIQRAKPWAVMSSYNRLNGEQVNESKWLLTNVLRSQFGFDGLVISDWYGIKNRVAALRAGNDLDMPEIKQNKQQLIEAFARGEFHEYELNQACRRMLLLLEKAGKLGQQPTDNYPDKIDFFKHHQLAIDIAAASIVLLKNDKQILPITPEKYTKIAVIGKWAHEPVIQGSGSATTTPYYVDRPLDELMDLGADLFEIRYAIGAPLDYVEDENAIPQAIEIAAAADIALIFVNTAIGEDGEDGDRSDLDLLPTHQKLIEHISNVQKNCVVIMANSDAVVMPWLDKVSGVVETFFGGQGVGGALAKILLGVCNPCGKLTITVPNRLEETPSFLYYPGEAREHYYSEGIFVGYRYYDKRDMQPCFPFGFGLSYSEFMYSNLRLSTSVIKCKGLIEWRPSVSNNDLLVEVSLDVKNLGPFDGHEIVQLYLAWPVSRFENYPRERKSLKTFAKCFIANQETTTIQLQLTLEDFSYYHTSLDKFVIDSGEYHVLIGASSRDIQLEASIIVQAEPYIIPLEIDCSLVKLMEQPMLFENVVKLVETHTGKPSSWIKEKFESIAPNLFCGLYITLTEFFQIRIDPNELKIALGNTLGEVDA</sequence>
<proteinExistence type="inferred from homology"/>
<dbReference type="PANTHER" id="PTHR42715:SF10">
    <property type="entry name" value="BETA-GLUCOSIDASE"/>
    <property type="match status" value="1"/>
</dbReference>
<keyword evidence="8" id="KW-1185">Reference proteome</keyword>
<dbReference type="SUPFAM" id="SSF52279">
    <property type="entry name" value="Beta-D-glucan exohydrolase, C-terminal domain"/>
    <property type="match status" value="1"/>
</dbReference>
<keyword evidence="2 5" id="KW-0378">Hydrolase</keyword>
<protein>
    <submittedName>
        <fullName evidence="7">Beta-glucosidase</fullName>
    </submittedName>
</protein>
<dbReference type="GO" id="GO:0005975">
    <property type="term" value="P:carbohydrate metabolic process"/>
    <property type="evidence" value="ECO:0007669"/>
    <property type="project" value="InterPro"/>
</dbReference>
<dbReference type="PANTHER" id="PTHR42715">
    <property type="entry name" value="BETA-GLUCOSIDASE"/>
    <property type="match status" value="1"/>
</dbReference>
<evidence type="ECO:0000256" key="5">
    <source>
        <dbReference type="RuleBase" id="RU361161"/>
    </source>
</evidence>
<dbReference type="SMART" id="SM01217">
    <property type="entry name" value="Fn3_like"/>
    <property type="match status" value="1"/>
</dbReference>
<dbReference type="InterPro" id="IPR036881">
    <property type="entry name" value="Glyco_hydro_3_C_sf"/>
</dbReference>
<evidence type="ECO:0000256" key="3">
    <source>
        <dbReference type="ARBA" id="ARBA00023277"/>
    </source>
</evidence>
<evidence type="ECO:0000256" key="2">
    <source>
        <dbReference type="ARBA" id="ARBA00022801"/>
    </source>
</evidence>
<name>A0A1I0AEH1_9GAMM</name>
<keyword evidence="3" id="KW-0119">Carbohydrate metabolism</keyword>
<dbReference type="SUPFAM" id="SSF51445">
    <property type="entry name" value="(Trans)glycosidases"/>
    <property type="match status" value="1"/>
</dbReference>
<evidence type="ECO:0000256" key="4">
    <source>
        <dbReference type="ARBA" id="ARBA00023295"/>
    </source>
</evidence>
<dbReference type="STRING" id="1123402.SAMN02583745_00915"/>
<dbReference type="RefSeq" id="WP_093318161.1">
    <property type="nucleotide sequence ID" value="NZ_FOHV01000005.1"/>
</dbReference>
<dbReference type="Pfam" id="PF14310">
    <property type="entry name" value="Fn3-like"/>
    <property type="match status" value="1"/>
</dbReference>
<keyword evidence="4 5" id="KW-0326">Glycosidase</keyword>
<dbReference type="InterPro" id="IPR013783">
    <property type="entry name" value="Ig-like_fold"/>
</dbReference>
<dbReference type="OrthoDB" id="9781691at2"/>
<dbReference type="Gene3D" id="3.40.50.1700">
    <property type="entry name" value="Glycoside hydrolase family 3 C-terminal domain"/>
    <property type="match status" value="1"/>
</dbReference>
<dbReference type="Pfam" id="PF00933">
    <property type="entry name" value="Glyco_hydro_3"/>
    <property type="match status" value="1"/>
</dbReference>
<dbReference type="PRINTS" id="PR00133">
    <property type="entry name" value="GLHYDRLASE3"/>
</dbReference>
<dbReference type="Gene3D" id="3.20.20.300">
    <property type="entry name" value="Glycoside hydrolase, family 3, N-terminal domain"/>
    <property type="match status" value="1"/>
</dbReference>
<dbReference type="Pfam" id="PF01915">
    <property type="entry name" value="Glyco_hydro_3_C"/>
    <property type="match status" value="1"/>
</dbReference>
<organism evidence="7 8">
    <name type="scientific">Thorsellia anophelis DSM 18579</name>
    <dbReference type="NCBI Taxonomy" id="1123402"/>
    <lineage>
        <taxon>Bacteria</taxon>
        <taxon>Pseudomonadati</taxon>
        <taxon>Pseudomonadota</taxon>
        <taxon>Gammaproteobacteria</taxon>
        <taxon>Enterobacterales</taxon>
        <taxon>Thorselliaceae</taxon>
        <taxon>Thorsellia</taxon>
    </lineage>
</organism>
<comment type="similarity">
    <text evidence="1 5">Belongs to the glycosyl hydrolase 3 family.</text>
</comment>